<feature type="chain" id="PRO_5007542785" evidence="1">
    <location>
        <begin position="17"/>
        <end position="203"/>
    </location>
</feature>
<protein>
    <submittedName>
        <fullName evidence="2">Putative secreted protein</fullName>
    </submittedName>
</protein>
<feature type="signal peptide" evidence="1">
    <location>
        <begin position="1"/>
        <end position="16"/>
    </location>
</feature>
<proteinExistence type="predicted"/>
<dbReference type="Pfam" id="PF16984">
    <property type="entry name" value="Grp7_allergen"/>
    <property type="match status" value="1"/>
</dbReference>
<sequence>MSTVLTVLLVTVAVSGAPKRGASQQARESALAVLSSLDSAALQDVKLENRMLRVTLNAFSGQVDFYGGTVRGVVCCERYNVTVVNRRNVIASVAAKRLDLHYAANVSFYGRSEPAEMDVNVDLMTLTTEFEWSGDEVDLVSAEAEDMSDLKVSFRGLKMFRANADLLALLFRSNYYFDIQDEVAEHFAAVLRDLVYAFNANKP</sequence>
<dbReference type="InterPro" id="IPR020234">
    <property type="entry name" value="Mite_allergen_group-7"/>
</dbReference>
<name>A0A147BNA0_IXORI</name>
<evidence type="ECO:0000313" key="2">
    <source>
        <dbReference type="EMBL" id="JAR92280.1"/>
    </source>
</evidence>
<evidence type="ECO:0000256" key="1">
    <source>
        <dbReference type="SAM" id="SignalP"/>
    </source>
</evidence>
<keyword evidence="1" id="KW-0732">Signal</keyword>
<organism evidence="2">
    <name type="scientific">Ixodes ricinus</name>
    <name type="common">Common tick</name>
    <name type="synonym">Acarus ricinus</name>
    <dbReference type="NCBI Taxonomy" id="34613"/>
    <lineage>
        <taxon>Eukaryota</taxon>
        <taxon>Metazoa</taxon>
        <taxon>Ecdysozoa</taxon>
        <taxon>Arthropoda</taxon>
        <taxon>Chelicerata</taxon>
        <taxon>Arachnida</taxon>
        <taxon>Acari</taxon>
        <taxon>Parasitiformes</taxon>
        <taxon>Ixodida</taxon>
        <taxon>Ixodoidea</taxon>
        <taxon>Ixodidae</taxon>
        <taxon>Ixodinae</taxon>
        <taxon>Ixodes</taxon>
    </lineage>
</organism>
<reference evidence="2" key="1">
    <citation type="journal article" date="2018" name="PLoS Negl. Trop. Dis.">
        <title>Sialome diversity of ticks revealed by RNAseq of single tick salivary glands.</title>
        <authorList>
            <person name="Perner J."/>
            <person name="Kropackova S."/>
            <person name="Kopacek P."/>
            <person name="Ribeiro J.M."/>
        </authorList>
    </citation>
    <scope>NUCLEOTIDE SEQUENCE</scope>
    <source>
        <strain evidence="2">Siblings of single egg batch collected in Ceske Budejovice</strain>
        <tissue evidence="2">Salivary glands</tissue>
    </source>
</reference>
<accession>A0A147BNA0</accession>
<dbReference type="EMBL" id="GEGO01003124">
    <property type="protein sequence ID" value="JAR92280.1"/>
    <property type="molecule type" value="Transcribed_RNA"/>
</dbReference>
<dbReference type="AlphaFoldDB" id="A0A147BNA0"/>